<dbReference type="EMBL" id="VSSQ01059055">
    <property type="protein sequence ID" value="MPN12664.1"/>
    <property type="molecule type" value="Genomic_DNA"/>
</dbReference>
<sequence>MAFLRSASMYGSGDNAENQALYLLDEGLPRFPNQGEGIAGARRSRRDAHSGWRMTRMGVTGVAALN</sequence>
<dbReference type="AlphaFoldDB" id="A0A645FJR0"/>
<accession>A0A645FJR0</accession>
<comment type="caution">
    <text evidence="1">The sequence shown here is derived from an EMBL/GenBank/DDBJ whole genome shotgun (WGS) entry which is preliminary data.</text>
</comment>
<name>A0A645FJR0_9ZZZZ</name>
<reference evidence="1" key="1">
    <citation type="submission" date="2019-08" db="EMBL/GenBank/DDBJ databases">
        <authorList>
            <person name="Kucharzyk K."/>
            <person name="Murdoch R.W."/>
            <person name="Higgins S."/>
            <person name="Loffler F."/>
        </authorList>
    </citation>
    <scope>NUCLEOTIDE SEQUENCE</scope>
</reference>
<protein>
    <submittedName>
        <fullName evidence="1">Uncharacterized protein</fullName>
    </submittedName>
</protein>
<gene>
    <name evidence="1" type="ORF">SDC9_159983</name>
</gene>
<evidence type="ECO:0000313" key="1">
    <source>
        <dbReference type="EMBL" id="MPN12664.1"/>
    </source>
</evidence>
<organism evidence="1">
    <name type="scientific">bioreactor metagenome</name>
    <dbReference type="NCBI Taxonomy" id="1076179"/>
    <lineage>
        <taxon>unclassified sequences</taxon>
        <taxon>metagenomes</taxon>
        <taxon>ecological metagenomes</taxon>
    </lineage>
</organism>
<proteinExistence type="predicted"/>